<dbReference type="GO" id="GO:0004742">
    <property type="term" value="F:dihydrolipoyllysine-residue acetyltransferase activity"/>
    <property type="evidence" value="ECO:0007669"/>
    <property type="project" value="UniProtKB-UniRule"/>
</dbReference>
<evidence type="ECO:0000259" key="11">
    <source>
        <dbReference type="PROSITE" id="PS51826"/>
    </source>
</evidence>
<dbReference type="PANTHER" id="PTHR43178:SF2">
    <property type="entry name" value="DIHYDROLIPOYLLYSINE-RESIDUE ACETYLTRANSFERASE COMPONENT OF PYRUVATE DEHYDROGENASE COMPLEX"/>
    <property type="match status" value="1"/>
</dbReference>
<dbReference type="AlphaFoldDB" id="A0A285BVI5"/>
<dbReference type="EMBL" id="LT907782">
    <property type="protein sequence ID" value="SNX58908.1"/>
    <property type="molecule type" value="Genomic_DNA"/>
</dbReference>
<dbReference type="EC" id="2.3.1.12" evidence="9"/>
<protein>
    <recommendedName>
        <fullName evidence="9">Acetyltransferase component of pyruvate dehydrogenase complex</fullName>
        <ecNumber evidence="9">2.3.1.12</ecNumber>
    </recommendedName>
</protein>
<comment type="function">
    <text evidence="7">The pyruvate dehydrogenase complex catalyzes the overall conversion of pyruvate to acetyl-CoA and CO(2). It contains multiple copies of three enzymatic components: pyruvate dehydrogenase (E1), dihydrolipoamide acetyltransferase (E2) and lipoamide dehydrogenase (E3).</text>
</comment>
<comment type="similarity">
    <text evidence="1 9">Belongs to the 2-oxoacid dehydrogenase family.</text>
</comment>
<dbReference type="InterPro" id="IPR023213">
    <property type="entry name" value="CAT-like_dom_sf"/>
</dbReference>
<keyword evidence="5 9" id="KW-0450">Lipoyl</keyword>
<dbReference type="GO" id="GO:0045254">
    <property type="term" value="C:pyruvate dehydrogenase complex"/>
    <property type="evidence" value="ECO:0007669"/>
    <property type="project" value="UniProtKB-UniRule"/>
</dbReference>
<dbReference type="OrthoDB" id="9805770at2"/>
<evidence type="ECO:0000313" key="13">
    <source>
        <dbReference type="Proteomes" id="UP000242498"/>
    </source>
</evidence>
<dbReference type="InterPro" id="IPR011053">
    <property type="entry name" value="Single_hybrid_motif"/>
</dbReference>
<evidence type="ECO:0000256" key="4">
    <source>
        <dbReference type="ARBA" id="ARBA00022737"/>
    </source>
</evidence>
<dbReference type="GO" id="GO:0031405">
    <property type="term" value="F:lipoic acid binding"/>
    <property type="evidence" value="ECO:0007669"/>
    <property type="project" value="TreeGrafter"/>
</dbReference>
<dbReference type="SUPFAM" id="SSF51230">
    <property type="entry name" value="Single hybrid motif"/>
    <property type="match status" value="1"/>
</dbReference>
<dbReference type="InterPro" id="IPR004167">
    <property type="entry name" value="PSBD"/>
</dbReference>
<evidence type="ECO:0000313" key="12">
    <source>
        <dbReference type="EMBL" id="SNX58908.1"/>
    </source>
</evidence>
<gene>
    <name evidence="12" type="ORF">SAMN06296273_0368</name>
</gene>
<evidence type="ECO:0000256" key="3">
    <source>
        <dbReference type="ARBA" id="ARBA00022679"/>
    </source>
</evidence>
<dbReference type="GO" id="GO:0006086">
    <property type="term" value="P:pyruvate decarboxylation to acetyl-CoA"/>
    <property type="evidence" value="ECO:0007669"/>
    <property type="project" value="UniProtKB-UniRule"/>
</dbReference>
<keyword evidence="4" id="KW-0677">Repeat</keyword>
<dbReference type="RefSeq" id="WP_096291759.1">
    <property type="nucleotide sequence ID" value="NZ_LT907782.1"/>
</dbReference>
<dbReference type="Pfam" id="PF00198">
    <property type="entry name" value="2-oxoacid_dh"/>
    <property type="match status" value="1"/>
</dbReference>
<feature type="domain" description="Lipoyl-binding" evidence="10">
    <location>
        <begin position="4"/>
        <end position="78"/>
    </location>
</feature>
<dbReference type="InterPro" id="IPR000089">
    <property type="entry name" value="Biotin_lipoyl"/>
</dbReference>
<dbReference type="FunFam" id="2.40.50.100:FF:000009">
    <property type="entry name" value="Acetyltransferase component of pyruvate dehydrogenase complex"/>
    <property type="match status" value="1"/>
</dbReference>
<dbReference type="InterPro" id="IPR003016">
    <property type="entry name" value="2-oxoA_DH_lipoyl-BS"/>
</dbReference>
<dbReference type="SUPFAM" id="SSF47005">
    <property type="entry name" value="Peripheral subunit-binding domain of 2-oxo acid dehydrogenase complex"/>
    <property type="match status" value="1"/>
</dbReference>
<dbReference type="CDD" id="cd06849">
    <property type="entry name" value="lipoyl_domain"/>
    <property type="match status" value="1"/>
</dbReference>
<dbReference type="InterPro" id="IPR050743">
    <property type="entry name" value="2-oxoacid_DH_E2_comp"/>
</dbReference>
<dbReference type="PANTHER" id="PTHR43178">
    <property type="entry name" value="DIHYDROLIPOAMIDE ACETYLTRANSFERASE COMPONENT OF PYRUVATE DEHYDROGENASE COMPLEX"/>
    <property type="match status" value="1"/>
</dbReference>
<evidence type="ECO:0000256" key="8">
    <source>
        <dbReference type="ARBA" id="ARBA00048370"/>
    </source>
</evidence>
<dbReference type="Gene3D" id="4.10.320.10">
    <property type="entry name" value="E3-binding domain"/>
    <property type="match status" value="1"/>
</dbReference>
<dbReference type="NCBIfam" id="TIGR01348">
    <property type="entry name" value="PDHac_trf_long"/>
    <property type="match status" value="1"/>
</dbReference>
<dbReference type="GO" id="GO:0005737">
    <property type="term" value="C:cytoplasm"/>
    <property type="evidence" value="ECO:0007669"/>
    <property type="project" value="TreeGrafter"/>
</dbReference>
<dbReference type="PROSITE" id="PS51826">
    <property type="entry name" value="PSBD"/>
    <property type="match status" value="1"/>
</dbReference>
<dbReference type="SUPFAM" id="SSF52777">
    <property type="entry name" value="CoA-dependent acyltransferases"/>
    <property type="match status" value="1"/>
</dbReference>
<dbReference type="Pfam" id="PF02817">
    <property type="entry name" value="E3_binding"/>
    <property type="match status" value="1"/>
</dbReference>
<evidence type="ECO:0000256" key="1">
    <source>
        <dbReference type="ARBA" id="ARBA00007317"/>
    </source>
</evidence>
<sequence>MAELRKVFIPDIGDFKDVPVIEILIKAGDAVKTEDSLITLESDKATIEIPSPFSGLIREIFVKSGDKVSEGTAILSIEDSDDTQSESLPQTAVEENANKNVVEVTPEVGVKPDNVQSVQNMPQPISARDDISSRAHASPSIRRLARELGVNLELVTGSGPKQRILKEDVQAYVKAELSKSGNKNSGTAFDFPPWPEVNFAKYGPVESRSLTRIKQISGANLHRNWVMIPHVTQFDQADITDLEALRKKSNENQNATKFKLTLLAFVMKALIAPLKKFPEFNASLDNYADEGSSLIIKHYYHIGFAVDTINGLVVPVIKDVDQKGIFAIAEELTRLSSLAREGKLKPTDMQGASFTISSLGGIGGTAFTPIINAPEVAILGISKADIKPVYQDLQFIPRLILPLSLSYDHRVIDGAAAARFTTHLSEILTDMRLALL</sequence>
<keyword evidence="6 9" id="KW-0012">Acyltransferase</keyword>
<dbReference type="Gene3D" id="2.40.50.100">
    <property type="match status" value="1"/>
</dbReference>
<dbReference type="PROSITE" id="PS50968">
    <property type="entry name" value="BIOTINYL_LIPOYL"/>
    <property type="match status" value="1"/>
</dbReference>
<keyword evidence="3 9" id="KW-0808">Transferase</keyword>
<dbReference type="Proteomes" id="UP000242498">
    <property type="component" value="Chromosome I"/>
</dbReference>
<dbReference type="Gene3D" id="3.30.559.10">
    <property type="entry name" value="Chloramphenicol acetyltransferase-like domain"/>
    <property type="match status" value="1"/>
</dbReference>
<feature type="domain" description="Peripheral subunit-binding (PSBD)" evidence="11">
    <location>
        <begin position="136"/>
        <end position="173"/>
    </location>
</feature>
<evidence type="ECO:0000256" key="6">
    <source>
        <dbReference type="ARBA" id="ARBA00023315"/>
    </source>
</evidence>
<proteinExistence type="inferred from homology"/>
<evidence type="ECO:0000256" key="2">
    <source>
        <dbReference type="ARBA" id="ARBA00011484"/>
    </source>
</evidence>
<accession>A0A285BVI5</accession>
<organism evidence="12 13">
    <name type="scientific">Nitrosomonas ureae</name>
    <dbReference type="NCBI Taxonomy" id="44577"/>
    <lineage>
        <taxon>Bacteria</taxon>
        <taxon>Pseudomonadati</taxon>
        <taxon>Pseudomonadota</taxon>
        <taxon>Betaproteobacteria</taxon>
        <taxon>Nitrosomonadales</taxon>
        <taxon>Nitrosomonadaceae</taxon>
        <taxon>Nitrosomonas</taxon>
    </lineage>
</organism>
<dbReference type="InterPro" id="IPR006256">
    <property type="entry name" value="AcTrfase_Pyrv_DH_cplx"/>
</dbReference>
<dbReference type="InterPro" id="IPR001078">
    <property type="entry name" value="2-oxoacid_DH_actylTfrase"/>
</dbReference>
<evidence type="ECO:0000256" key="7">
    <source>
        <dbReference type="ARBA" id="ARBA00025211"/>
    </source>
</evidence>
<keyword evidence="12" id="KW-0670">Pyruvate</keyword>
<dbReference type="PROSITE" id="PS00189">
    <property type="entry name" value="LIPOYL"/>
    <property type="match status" value="1"/>
</dbReference>
<comment type="cofactor">
    <cofactor evidence="9">
        <name>(R)-lipoate</name>
        <dbReference type="ChEBI" id="CHEBI:83088"/>
    </cofactor>
    <text evidence="9">Binds 1 lipoyl cofactor covalently.</text>
</comment>
<name>A0A285BVI5_9PROT</name>
<comment type="subunit">
    <text evidence="2 9">Forms a 24-polypeptide structural core with octahedral symmetry.</text>
</comment>
<evidence type="ECO:0000259" key="10">
    <source>
        <dbReference type="PROSITE" id="PS50968"/>
    </source>
</evidence>
<reference evidence="12 13" key="1">
    <citation type="submission" date="2017-08" db="EMBL/GenBank/DDBJ databases">
        <authorList>
            <person name="de Groot N.N."/>
        </authorList>
    </citation>
    <scope>NUCLEOTIDE SEQUENCE [LARGE SCALE GENOMIC DNA]</scope>
    <source>
        <strain evidence="12 13">Nm15</strain>
    </source>
</reference>
<dbReference type="InterPro" id="IPR036625">
    <property type="entry name" value="E3-bd_dom_sf"/>
</dbReference>
<dbReference type="FunFam" id="3.30.559.10:FF:000004">
    <property type="entry name" value="Acetyltransferase component of pyruvate dehydrogenase complex"/>
    <property type="match status" value="1"/>
</dbReference>
<comment type="catalytic activity">
    <reaction evidence="8 9">
        <text>N(6)-[(R)-dihydrolipoyl]-L-lysyl-[protein] + acetyl-CoA = N(6)-[(R)-S(8)-acetyldihydrolipoyl]-L-lysyl-[protein] + CoA</text>
        <dbReference type="Rhea" id="RHEA:17017"/>
        <dbReference type="Rhea" id="RHEA-COMP:10475"/>
        <dbReference type="Rhea" id="RHEA-COMP:10478"/>
        <dbReference type="ChEBI" id="CHEBI:57287"/>
        <dbReference type="ChEBI" id="CHEBI:57288"/>
        <dbReference type="ChEBI" id="CHEBI:83100"/>
        <dbReference type="ChEBI" id="CHEBI:83111"/>
        <dbReference type="EC" id="2.3.1.12"/>
    </reaction>
</comment>
<evidence type="ECO:0000256" key="5">
    <source>
        <dbReference type="ARBA" id="ARBA00022823"/>
    </source>
</evidence>
<dbReference type="Pfam" id="PF00364">
    <property type="entry name" value="Biotin_lipoyl"/>
    <property type="match status" value="1"/>
</dbReference>
<evidence type="ECO:0000256" key="9">
    <source>
        <dbReference type="RuleBase" id="RU361137"/>
    </source>
</evidence>